<dbReference type="PROSITE" id="PS50039">
    <property type="entry name" value="FORK_HEAD_3"/>
    <property type="match status" value="1"/>
</dbReference>
<sequence>MDPFGPNPTDHDVQKHMMLRNIFEHGSAQLQQQNTRPRSRAQLAPSPFPIFEDHTAEMPLPHSQQSSQSQELSNFPNLRDQTVQPAQHLSQQSSGPHLEPSLFSPHLPVSQGPSHGMIMGPVQYHQAQQLAMSSQKPYPSQIHRQPMMPFNPQPPDLPQFSMPEHANGYGMSPSKRPPPIMPPMTYSMSQPAPTYMVEPVVTTPPAPANFSFQPMNHPLTGTAFNPNLHTFDEVEHGPSAAANDNADFPSPAYDRRHALKRSYSDASFMPDRPNKRARVDDIDLPCPNPEDFDPVVDHAPGEKPPHSYAQMIAMAILRAPRRRLTLNAIYGWIEQTFLFYREKSAAAPHKDKKSWRNSIRHNLSLNPAFVKVPRQKDEPGKGCFWVIPQGKEQQFLKAKNRPANSQPNMMMHGMQTSIMQAEPIMSIPHPNPRVATLGPSPIIGAPHTLERPHTAPPLPELGLSSDATIEESDPVVIEEDEEEEETQVPAEVTHDPSPTISLSDGLDSSLLSLRQNIDVLNHRQAQSG</sequence>
<feature type="region of interest" description="Disordered" evidence="5">
    <location>
        <begin position="264"/>
        <end position="286"/>
    </location>
</feature>
<comment type="caution">
    <text evidence="7">The sequence shown here is derived from an EMBL/GenBank/DDBJ whole genome shotgun (WGS) entry which is preliminary data.</text>
</comment>
<evidence type="ECO:0000256" key="3">
    <source>
        <dbReference type="ARBA" id="ARBA00023242"/>
    </source>
</evidence>
<dbReference type="PROSITE" id="PS00658">
    <property type="entry name" value="FORK_HEAD_2"/>
    <property type="match status" value="1"/>
</dbReference>
<keyword evidence="8" id="KW-1185">Reference proteome</keyword>
<dbReference type="STRING" id="1664694.A0A0N1HBT8"/>
<dbReference type="GO" id="GO:0001228">
    <property type="term" value="F:DNA-binding transcription activator activity, RNA polymerase II-specific"/>
    <property type="evidence" value="ECO:0007669"/>
    <property type="project" value="UniProtKB-ARBA"/>
</dbReference>
<dbReference type="InterPro" id="IPR036390">
    <property type="entry name" value="WH_DNA-bd_sf"/>
</dbReference>
<dbReference type="GO" id="GO:0000978">
    <property type="term" value="F:RNA polymerase II cis-regulatory region sequence-specific DNA binding"/>
    <property type="evidence" value="ECO:0007669"/>
    <property type="project" value="TreeGrafter"/>
</dbReference>
<dbReference type="Gene3D" id="1.10.10.10">
    <property type="entry name" value="Winged helix-like DNA-binding domain superfamily/Winged helix DNA-binding domain"/>
    <property type="match status" value="1"/>
</dbReference>
<evidence type="ECO:0000256" key="1">
    <source>
        <dbReference type="ARBA" id="ARBA00004123"/>
    </source>
</evidence>
<dbReference type="PANTHER" id="PTHR11829:SF343">
    <property type="entry name" value="FORK-HEAD DOMAIN-CONTAINING PROTEIN"/>
    <property type="match status" value="1"/>
</dbReference>
<protein>
    <submittedName>
        <fullName evidence="7">Forkhead protein sep1</fullName>
    </submittedName>
</protein>
<feature type="domain" description="Fork-head" evidence="6">
    <location>
        <begin position="303"/>
        <end position="387"/>
    </location>
</feature>
<dbReference type="Pfam" id="PF00250">
    <property type="entry name" value="Forkhead"/>
    <property type="match status" value="1"/>
</dbReference>
<dbReference type="SUPFAM" id="SSF46785">
    <property type="entry name" value="Winged helix' DNA-binding domain"/>
    <property type="match status" value="1"/>
</dbReference>
<evidence type="ECO:0000256" key="2">
    <source>
        <dbReference type="ARBA" id="ARBA00023125"/>
    </source>
</evidence>
<dbReference type="InterPro" id="IPR018122">
    <property type="entry name" value="TF_fork_head_CS_1"/>
</dbReference>
<dbReference type="CDD" id="cd00059">
    <property type="entry name" value="FH_FOX"/>
    <property type="match status" value="1"/>
</dbReference>
<evidence type="ECO:0000256" key="5">
    <source>
        <dbReference type="SAM" id="MobiDB-lite"/>
    </source>
</evidence>
<proteinExistence type="predicted"/>
<dbReference type="PANTHER" id="PTHR11829">
    <property type="entry name" value="FORKHEAD BOX PROTEIN"/>
    <property type="match status" value="1"/>
</dbReference>
<dbReference type="EMBL" id="LFJN01000009">
    <property type="protein sequence ID" value="KPI41595.1"/>
    <property type="molecule type" value="Genomic_DNA"/>
</dbReference>
<feature type="compositionally biased region" description="Polar residues" evidence="5">
    <location>
        <begin position="71"/>
        <end position="95"/>
    </location>
</feature>
<dbReference type="SMART" id="SM00339">
    <property type="entry name" value="FH"/>
    <property type="match status" value="1"/>
</dbReference>
<dbReference type="Proteomes" id="UP000038010">
    <property type="component" value="Unassembled WGS sequence"/>
</dbReference>
<dbReference type="PROSITE" id="PS00657">
    <property type="entry name" value="FORK_HEAD_1"/>
    <property type="match status" value="1"/>
</dbReference>
<dbReference type="OrthoDB" id="5954824at2759"/>
<dbReference type="GeneID" id="28741510"/>
<dbReference type="FunFam" id="1.10.10.10:FF:000260">
    <property type="entry name" value="Forkhead transcription factor (Sep1)"/>
    <property type="match status" value="1"/>
</dbReference>
<feature type="DNA-binding region" description="Fork-head" evidence="4">
    <location>
        <begin position="303"/>
        <end position="387"/>
    </location>
</feature>
<dbReference type="InterPro" id="IPR030456">
    <property type="entry name" value="TF_fork_head_CS_2"/>
</dbReference>
<feature type="region of interest" description="Disordered" evidence="5">
    <location>
        <begin position="476"/>
        <end position="500"/>
    </location>
</feature>
<dbReference type="InterPro" id="IPR036388">
    <property type="entry name" value="WH-like_DNA-bd_sf"/>
</dbReference>
<feature type="compositionally biased region" description="Acidic residues" evidence="5">
    <location>
        <begin position="476"/>
        <end position="486"/>
    </location>
</feature>
<dbReference type="GO" id="GO:0005634">
    <property type="term" value="C:nucleus"/>
    <property type="evidence" value="ECO:0007669"/>
    <property type="project" value="UniProtKB-SubCell"/>
</dbReference>
<feature type="compositionally biased region" description="Basic and acidic residues" evidence="5">
    <location>
        <begin position="272"/>
        <end position="281"/>
    </location>
</feature>
<reference evidence="7 8" key="1">
    <citation type="submission" date="2015-06" db="EMBL/GenBank/DDBJ databases">
        <title>Draft genome of the ant-associated black yeast Phialophora attae CBS 131958.</title>
        <authorList>
            <person name="Moreno L.F."/>
            <person name="Stielow B.J."/>
            <person name="de Hoog S."/>
            <person name="Vicente V.A."/>
            <person name="Weiss V.A."/>
            <person name="de Vries M."/>
            <person name="Cruz L.M."/>
            <person name="Souza E.M."/>
        </authorList>
    </citation>
    <scope>NUCLEOTIDE SEQUENCE [LARGE SCALE GENOMIC DNA]</scope>
    <source>
        <strain evidence="7 8">CBS 131958</strain>
    </source>
</reference>
<organism evidence="7 8">
    <name type="scientific">Cyphellophora attinorum</name>
    <dbReference type="NCBI Taxonomy" id="1664694"/>
    <lineage>
        <taxon>Eukaryota</taxon>
        <taxon>Fungi</taxon>
        <taxon>Dikarya</taxon>
        <taxon>Ascomycota</taxon>
        <taxon>Pezizomycotina</taxon>
        <taxon>Eurotiomycetes</taxon>
        <taxon>Chaetothyriomycetidae</taxon>
        <taxon>Chaetothyriales</taxon>
        <taxon>Cyphellophoraceae</taxon>
        <taxon>Cyphellophora</taxon>
    </lineage>
</organism>
<evidence type="ECO:0000313" key="8">
    <source>
        <dbReference type="Proteomes" id="UP000038010"/>
    </source>
</evidence>
<feature type="region of interest" description="Disordered" evidence="5">
    <location>
        <begin position="1"/>
        <end position="114"/>
    </location>
</feature>
<evidence type="ECO:0000313" key="7">
    <source>
        <dbReference type="EMBL" id="KPI41595.1"/>
    </source>
</evidence>
<dbReference type="VEuPathDB" id="FungiDB:AB675_9120"/>
<dbReference type="AlphaFoldDB" id="A0A0N1HBT8"/>
<dbReference type="RefSeq" id="XP_018001558.1">
    <property type="nucleotide sequence ID" value="XM_018149630.1"/>
</dbReference>
<gene>
    <name evidence="7" type="ORF">AB675_9120</name>
</gene>
<keyword evidence="2 4" id="KW-0238">DNA-binding</keyword>
<dbReference type="PRINTS" id="PR00053">
    <property type="entry name" value="FORKHEAD"/>
</dbReference>
<comment type="subcellular location">
    <subcellularLocation>
        <location evidence="1 4">Nucleus</location>
    </subcellularLocation>
</comment>
<keyword evidence="3 4" id="KW-0539">Nucleus</keyword>
<name>A0A0N1HBT8_9EURO</name>
<accession>A0A0N1HBT8</accession>
<dbReference type="InterPro" id="IPR050211">
    <property type="entry name" value="FOX_domain-containing"/>
</dbReference>
<dbReference type="InterPro" id="IPR001766">
    <property type="entry name" value="Fork_head_dom"/>
</dbReference>
<evidence type="ECO:0000256" key="4">
    <source>
        <dbReference type="PROSITE-ProRule" id="PRU00089"/>
    </source>
</evidence>
<evidence type="ECO:0000259" key="6">
    <source>
        <dbReference type="PROSITE" id="PS50039"/>
    </source>
</evidence>